<evidence type="ECO:0000313" key="2">
    <source>
        <dbReference type="EMBL" id="UYW02337.1"/>
    </source>
</evidence>
<sequence>MKKSLLLTLLFIATTTFAQKQNATIFWDNLTKLCGQSFEGKIVKGGKEGDGFTGEKLVMHVMSCDKNEIRVPFHVGNNHSRTWVLTKDSKGLITLKHDHRKEDGSEDEVTQYGGTASNYGSETLQYFPADIFTQKLIGYAYSNVWWITLTKDAFSYNLEKIDTDRVFSVVFDLKKQVETPVKPWGTK</sequence>
<keyword evidence="1" id="KW-0732">Signal</keyword>
<accession>A0ABY6M388</accession>
<keyword evidence="3" id="KW-1185">Reference proteome</keyword>
<evidence type="ECO:0000256" key="1">
    <source>
        <dbReference type="SAM" id="SignalP"/>
    </source>
</evidence>
<protein>
    <recommendedName>
        <fullName evidence="4">Secreted protein</fullName>
    </recommendedName>
</protein>
<proteinExistence type="predicted"/>
<dbReference type="Proteomes" id="UP001163328">
    <property type="component" value="Chromosome"/>
</dbReference>
<evidence type="ECO:0008006" key="4">
    <source>
        <dbReference type="Google" id="ProtNLM"/>
    </source>
</evidence>
<feature type="chain" id="PRO_5046133091" description="Secreted protein" evidence="1">
    <location>
        <begin position="19"/>
        <end position="187"/>
    </location>
</feature>
<gene>
    <name evidence="2" type="ORF">K5I29_05410</name>
</gene>
<organism evidence="2 3">
    <name type="scientific">Flavobacterium agricola</name>
    <dbReference type="NCBI Taxonomy" id="2870839"/>
    <lineage>
        <taxon>Bacteria</taxon>
        <taxon>Pseudomonadati</taxon>
        <taxon>Bacteroidota</taxon>
        <taxon>Flavobacteriia</taxon>
        <taxon>Flavobacteriales</taxon>
        <taxon>Flavobacteriaceae</taxon>
        <taxon>Flavobacterium</taxon>
    </lineage>
</organism>
<dbReference type="EMBL" id="CP081495">
    <property type="protein sequence ID" value="UYW02337.1"/>
    <property type="molecule type" value="Genomic_DNA"/>
</dbReference>
<evidence type="ECO:0000313" key="3">
    <source>
        <dbReference type="Proteomes" id="UP001163328"/>
    </source>
</evidence>
<dbReference type="RefSeq" id="WP_264434883.1">
    <property type="nucleotide sequence ID" value="NZ_CP081495.1"/>
</dbReference>
<feature type="signal peptide" evidence="1">
    <location>
        <begin position="1"/>
        <end position="18"/>
    </location>
</feature>
<reference evidence="2" key="1">
    <citation type="submission" date="2021-08" db="EMBL/GenBank/DDBJ databases">
        <title>Flavobacterium sp. strain CC-SYL302.</title>
        <authorList>
            <person name="Lin S.-Y."/>
            <person name="Lee T.-H."/>
            <person name="Young C.-C."/>
        </authorList>
    </citation>
    <scope>NUCLEOTIDE SEQUENCE</scope>
    <source>
        <strain evidence="2">CC-SYL302</strain>
    </source>
</reference>
<name>A0ABY6M388_9FLAO</name>